<dbReference type="AlphaFoldDB" id="A0A7W9W6F7"/>
<evidence type="ECO:0000313" key="4">
    <source>
        <dbReference type="Proteomes" id="UP000520814"/>
    </source>
</evidence>
<evidence type="ECO:0000256" key="1">
    <source>
        <dbReference type="SAM" id="MobiDB-lite"/>
    </source>
</evidence>
<accession>A0A7W9W6F7</accession>
<name>A0A7W9W6F7_ARMRO</name>
<dbReference type="RefSeq" id="WP_184198312.1">
    <property type="nucleotide sequence ID" value="NZ_JACHGW010000003.1"/>
</dbReference>
<feature type="region of interest" description="Disordered" evidence="1">
    <location>
        <begin position="1"/>
        <end position="21"/>
    </location>
</feature>
<dbReference type="InterPro" id="IPR003769">
    <property type="entry name" value="ClpS_core"/>
</dbReference>
<dbReference type="EMBL" id="JACHGW010000003">
    <property type="protein sequence ID" value="MBB6051409.1"/>
    <property type="molecule type" value="Genomic_DNA"/>
</dbReference>
<dbReference type="InterPro" id="IPR014719">
    <property type="entry name" value="Ribosomal_bL12_C/ClpS-like"/>
</dbReference>
<dbReference type="Gene3D" id="3.30.1390.10">
    <property type="match status" value="1"/>
</dbReference>
<feature type="domain" description="Adaptor protein ClpS core" evidence="2">
    <location>
        <begin position="45"/>
        <end position="108"/>
    </location>
</feature>
<comment type="caution">
    <text evidence="3">The sequence shown here is derived from an EMBL/GenBank/DDBJ whole genome shotgun (WGS) entry which is preliminary data.</text>
</comment>
<dbReference type="SUPFAM" id="SSF54736">
    <property type="entry name" value="ClpS-like"/>
    <property type="match status" value="1"/>
</dbReference>
<evidence type="ECO:0000313" key="3">
    <source>
        <dbReference type="EMBL" id="MBB6051409.1"/>
    </source>
</evidence>
<feature type="compositionally biased region" description="Basic and acidic residues" evidence="1">
    <location>
        <begin position="1"/>
        <end position="10"/>
    </location>
</feature>
<keyword evidence="3" id="KW-0645">Protease</keyword>
<keyword evidence="3" id="KW-0378">Hydrolase</keyword>
<proteinExistence type="predicted"/>
<evidence type="ECO:0000259" key="2">
    <source>
        <dbReference type="Pfam" id="PF02617"/>
    </source>
</evidence>
<keyword evidence="4" id="KW-1185">Reference proteome</keyword>
<dbReference type="GO" id="GO:0006508">
    <property type="term" value="P:proteolysis"/>
    <property type="evidence" value="ECO:0007669"/>
    <property type="project" value="UniProtKB-KW"/>
</dbReference>
<dbReference type="GO" id="GO:0030163">
    <property type="term" value="P:protein catabolic process"/>
    <property type="evidence" value="ECO:0007669"/>
    <property type="project" value="InterPro"/>
</dbReference>
<dbReference type="Pfam" id="PF02617">
    <property type="entry name" value="ClpS"/>
    <property type="match status" value="1"/>
</dbReference>
<dbReference type="GO" id="GO:0008233">
    <property type="term" value="F:peptidase activity"/>
    <property type="evidence" value="ECO:0007669"/>
    <property type="project" value="UniProtKB-KW"/>
</dbReference>
<dbReference type="Proteomes" id="UP000520814">
    <property type="component" value="Unassembled WGS sequence"/>
</dbReference>
<sequence>MPTTIERPEVEEAPTLPPDFVPSHLDMPGLDELSDIRDGVEINGPWVVILYNDDWHTFDDVIEILQKATGCTVEAGFQIALRVHLEGRAICFSGSQEECERVAKIIASIRLQVETDRA</sequence>
<gene>
    <name evidence="3" type="ORF">HNQ39_003219</name>
</gene>
<protein>
    <submittedName>
        <fullName evidence="3">ATP-dependent Clp protease adapter protein ClpS</fullName>
    </submittedName>
</protein>
<organism evidence="3 4">
    <name type="scientific">Armatimonas rosea</name>
    <dbReference type="NCBI Taxonomy" id="685828"/>
    <lineage>
        <taxon>Bacteria</taxon>
        <taxon>Bacillati</taxon>
        <taxon>Armatimonadota</taxon>
        <taxon>Armatimonadia</taxon>
        <taxon>Armatimonadales</taxon>
        <taxon>Armatimonadaceae</taxon>
        <taxon>Armatimonas</taxon>
    </lineage>
</organism>
<reference evidence="3 4" key="1">
    <citation type="submission" date="2020-08" db="EMBL/GenBank/DDBJ databases">
        <title>Genomic Encyclopedia of Type Strains, Phase IV (KMG-IV): sequencing the most valuable type-strain genomes for metagenomic binning, comparative biology and taxonomic classification.</title>
        <authorList>
            <person name="Goeker M."/>
        </authorList>
    </citation>
    <scope>NUCLEOTIDE SEQUENCE [LARGE SCALE GENOMIC DNA]</scope>
    <source>
        <strain evidence="3 4">DSM 23562</strain>
    </source>
</reference>